<dbReference type="PROSITE" id="PS50110">
    <property type="entry name" value="RESPONSE_REGULATORY"/>
    <property type="match status" value="1"/>
</dbReference>
<reference evidence="8 9" key="1">
    <citation type="journal article" date="2018" name="Environ. Microbiol.">
        <title>Isolation and genomic characterization of Novimethylophilus kurashikiensis gen. nov. sp. nov., a new lanthanide-dependent methylotrophic species of Methylophilaceae.</title>
        <authorList>
            <person name="Lv H."/>
            <person name="Sahin N."/>
            <person name="Tani A."/>
        </authorList>
    </citation>
    <scope>NUCLEOTIDE SEQUENCE [LARGE SCALE GENOMIC DNA]</scope>
    <source>
        <strain evidence="8 9">La2-4</strain>
    </source>
</reference>
<gene>
    <name evidence="8" type="ORF">NMK_0118</name>
</gene>
<dbReference type="PANTHER" id="PTHR43214:SF41">
    <property type="entry name" value="NITRATE_NITRITE RESPONSE REGULATOR PROTEIN NARP"/>
    <property type="match status" value="1"/>
</dbReference>
<dbReference type="InterPro" id="IPR016032">
    <property type="entry name" value="Sig_transdc_resp-reg_C-effctor"/>
</dbReference>
<keyword evidence="9" id="KW-1185">Reference proteome</keyword>
<evidence type="ECO:0000256" key="1">
    <source>
        <dbReference type="ARBA" id="ARBA00022553"/>
    </source>
</evidence>
<dbReference type="GO" id="GO:0006355">
    <property type="term" value="P:regulation of DNA-templated transcription"/>
    <property type="evidence" value="ECO:0007669"/>
    <property type="project" value="InterPro"/>
</dbReference>
<feature type="domain" description="Response regulatory" evidence="7">
    <location>
        <begin position="2"/>
        <end position="118"/>
    </location>
</feature>
<dbReference type="Proteomes" id="UP000245081">
    <property type="component" value="Unassembled WGS sequence"/>
</dbReference>
<evidence type="ECO:0000313" key="9">
    <source>
        <dbReference type="Proteomes" id="UP000245081"/>
    </source>
</evidence>
<keyword evidence="3" id="KW-0238">DNA-binding</keyword>
<dbReference type="GO" id="GO:0003677">
    <property type="term" value="F:DNA binding"/>
    <property type="evidence" value="ECO:0007669"/>
    <property type="project" value="UniProtKB-KW"/>
</dbReference>
<evidence type="ECO:0000256" key="5">
    <source>
        <dbReference type="PROSITE-ProRule" id="PRU00169"/>
    </source>
</evidence>
<feature type="domain" description="HTH luxR-type" evidence="6">
    <location>
        <begin position="141"/>
        <end position="206"/>
    </location>
</feature>
<dbReference type="Gene3D" id="3.40.50.2300">
    <property type="match status" value="1"/>
</dbReference>
<name>A0A2R5F1K5_9PROT</name>
<evidence type="ECO:0000259" key="6">
    <source>
        <dbReference type="PROSITE" id="PS50043"/>
    </source>
</evidence>
<dbReference type="InterPro" id="IPR039420">
    <property type="entry name" value="WalR-like"/>
</dbReference>
<organism evidence="8 9">
    <name type="scientific">Novimethylophilus kurashikiensis</name>
    <dbReference type="NCBI Taxonomy" id="1825523"/>
    <lineage>
        <taxon>Bacteria</taxon>
        <taxon>Pseudomonadati</taxon>
        <taxon>Pseudomonadota</taxon>
        <taxon>Betaproteobacteria</taxon>
        <taxon>Nitrosomonadales</taxon>
        <taxon>Methylophilaceae</taxon>
        <taxon>Novimethylophilus</taxon>
    </lineage>
</organism>
<dbReference type="InterPro" id="IPR000792">
    <property type="entry name" value="Tscrpt_reg_LuxR_C"/>
</dbReference>
<dbReference type="SMART" id="SM00448">
    <property type="entry name" value="REC"/>
    <property type="match status" value="1"/>
</dbReference>
<dbReference type="InterPro" id="IPR001789">
    <property type="entry name" value="Sig_transdc_resp-reg_receiver"/>
</dbReference>
<dbReference type="RefSeq" id="WP_109013818.1">
    <property type="nucleotide sequence ID" value="NZ_BDOQ01000001.1"/>
</dbReference>
<dbReference type="PRINTS" id="PR00038">
    <property type="entry name" value="HTHLUXR"/>
</dbReference>
<dbReference type="Pfam" id="PF00196">
    <property type="entry name" value="GerE"/>
    <property type="match status" value="1"/>
</dbReference>
<evidence type="ECO:0000256" key="3">
    <source>
        <dbReference type="ARBA" id="ARBA00023125"/>
    </source>
</evidence>
<dbReference type="CDD" id="cd17535">
    <property type="entry name" value="REC_NarL-like"/>
    <property type="match status" value="1"/>
</dbReference>
<feature type="modified residue" description="4-aspartylphosphate" evidence="5">
    <location>
        <position position="53"/>
    </location>
</feature>
<dbReference type="CDD" id="cd06170">
    <property type="entry name" value="LuxR_C_like"/>
    <property type="match status" value="1"/>
</dbReference>
<accession>A0A2R5F1K5</accession>
<sequence>MNVLIVEDHPIFRIGVRQLLVQRWPNAQIEEAANLNDAITDLKTHEWHIGLVDLNLPDANGVEIITKLLKSQPQLKILVLSMNSDVFYAQRVLQFGAMGYLDKSQATTDLITAIERIMNGGRYVSPSLAEHLVKNVTGMHHPQLHESLSDQEYRVMMQLAMGKRINEIAEGMNLSSKTISTYRSRVLEKLDIASNAELAAYCIYHGLLTEQY</sequence>
<dbReference type="PROSITE" id="PS50043">
    <property type="entry name" value="HTH_LUXR_2"/>
    <property type="match status" value="1"/>
</dbReference>
<comment type="caution">
    <text evidence="8">The sequence shown here is derived from an EMBL/GenBank/DDBJ whole genome shotgun (WGS) entry which is preliminary data.</text>
</comment>
<evidence type="ECO:0000259" key="7">
    <source>
        <dbReference type="PROSITE" id="PS50110"/>
    </source>
</evidence>
<dbReference type="SMART" id="SM00421">
    <property type="entry name" value="HTH_LUXR"/>
    <property type="match status" value="1"/>
</dbReference>
<protein>
    <submittedName>
        <fullName evidence="8">LuxR family transcriptional regulator</fullName>
    </submittedName>
</protein>
<evidence type="ECO:0000313" key="8">
    <source>
        <dbReference type="EMBL" id="GBG12587.1"/>
    </source>
</evidence>
<dbReference type="SUPFAM" id="SSF52172">
    <property type="entry name" value="CheY-like"/>
    <property type="match status" value="1"/>
</dbReference>
<dbReference type="OrthoDB" id="9780593at2"/>
<dbReference type="AlphaFoldDB" id="A0A2R5F1K5"/>
<keyword evidence="4" id="KW-0804">Transcription</keyword>
<dbReference type="Pfam" id="PF00072">
    <property type="entry name" value="Response_reg"/>
    <property type="match status" value="1"/>
</dbReference>
<dbReference type="InterPro" id="IPR011006">
    <property type="entry name" value="CheY-like_superfamily"/>
</dbReference>
<keyword evidence="2" id="KW-0805">Transcription regulation</keyword>
<dbReference type="GO" id="GO:0000160">
    <property type="term" value="P:phosphorelay signal transduction system"/>
    <property type="evidence" value="ECO:0007669"/>
    <property type="project" value="InterPro"/>
</dbReference>
<evidence type="ECO:0000256" key="4">
    <source>
        <dbReference type="ARBA" id="ARBA00023163"/>
    </source>
</evidence>
<dbReference type="SUPFAM" id="SSF46894">
    <property type="entry name" value="C-terminal effector domain of the bipartite response regulators"/>
    <property type="match status" value="1"/>
</dbReference>
<dbReference type="PANTHER" id="PTHR43214">
    <property type="entry name" value="TWO-COMPONENT RESPONSE REGULATOR"/>
    <property type="match status" value="1"/>
</dbReference>
<proteinExistence type="predicted"/>
<keyword evidence="1 5" id="KW-0597">Phosphoprotein</keyword>
<dbReference type="InterPro" id="IPR058245">
    <property type="entry name" value="NreC/VraR/RcsB-like_REC"/>
</dbReference>
<dbReference type="EMBL" id="BDOQ01000001">
    <property type="protein sequence ID" value="GBG12587.1"/>
    <property type="molecule type" value="Genomic_DNA"/>
</dbReference>
<evidence type="ECO:0000256" key="2">
    <source>
        <dbReference type="ARBA" id="ARBA00023015"/>
    </source>
</evidence>